<comment type="subcellular location">
    <subcellularLocation>
        <location evidence="1">Lysosome membrane</location>
    </subcellularLocation>
</comment>
<keyword evidence="4" id="KW-0458">Lysosome</keyword>
<comment type="caution">
    <text evidence="6">The sequence shown here is derived from an EMBL/GenBank/DDBJ whole genome shotgun (WGS) entry which is preliminary data.</text>
</comment>
<feature type="region of interest" description="Disordered" evidence="5">
    <location>
        <begin position="165"/>
        <end position="191"/>
    </location>
</feature>
<protein>
    <submittedName>
        <fullName evidence="6">Uncharacterized protein</fullName>
    </submittedName>
</protein>
<keyword evidence="3" id="KW-0472">Membrane</keyword>
<organism evidence="6 7">
    <name type="scientific">Owenia fusiformis</name>
    <name type="common">Polychaete worm</name>
    <dbReference type="NCBI Taxonomy" id="6347"/>
    <lineage>
        <taxon>Eukaryota</taxon>
        <taxon>Metazoa</taxon>
        <taxon>Spiralia</taxon>
        <taxon>Lophotrochozoa</taxon>
        <taxon>Annelida</taxon>
        <taxon>Polychaeta</taxon>
        <taxon>Sedentaria</taxon>
        <taxon>Canalipalpata</taxon>
        <taxon>Sabellida</taxon>
        <taxon>Oweniida</taxon>
        <taxon>Oweniidae</taxon>
        <taxon>Owenia</taxon>
    </lineage>
</organism>
<dbReference type="OrthoDB" id="10044187at2759"/>
<evidence type="ECO:0000256" key="5">
    <source>
        <dbReference type="SAM" id="MobiDB-lite"/>
    </source>
</evidence>
<keyword evidence="7" id="KW-1185">Reference proteome</keyword>
<evidence type="ECO:0000256" key="3">
    <source>
        <dbReference type="ARBA" id="ARBA00023136"/>
    </source>
</evidence>
<dbReference type="InterPro" id="IPR019320">
    <property type="entry name" value="BORCS8"/>
</dbReference>
<feature type="compositionally biased region" description="Polar residues" evidence="5">
    <location>
        <begin position="168"/>
        <end position="180"/>
    </location>
</feature>
<sequence length="191" mass="21894">MLSSTARNVATLARKEKDRRLRDLQDNMQDSAFFSDQMNPELDHKVKKSTERFSETLHIVSNEPSLAFFRIQEHVRKSIPQLVDKKQEVQDLQQQVQGSCFDMEYAINACKTMEKSSTHFQNIQDLLKNSMFIKQQLEYEHSRRSQAQSKPSMYGGLKRAKTADIPISINNSDEASASSSYDKRLSAIPSS</sequence>
<dbReference type="PANTHER" id="PTHR21146:SF0">
    <property type="entry name" value="BLOC-1-RELATED COMPLEX SUBUNIT 8"/>
    <property type="match status" value="1"/>
</dbReference>
<evidence type="ECO:0000256" key="2">
    <source>
        <dbReference type="ARBA" id="ARBA00010463"/>
    </source>
</evidence>
<dbReference type="AlphaFoldDB" id="A0A8J1TQN0"/>
<gene>
    <name evidence="6" type="ORF">OFUS_LOCUS3141</name>
</gene>
<name>A0A8J1TQN0_OWEFU</name>
<comment type="similarity">
    <text evidence="2">Belongs to the BORCS8 family.</text>
</comment>
<accession>A0A8J1TQN0</accession>
<dbReference type="Proteomes" id="UP000749559">
    <property type="component" value="Unassembled WGS sequence"/>
</dbReference>
<dbReference type="EMBL" id="CAIIXF020000001">
    <property type="protein sequence ID" value="CAH1775900.1"/>
    <property type="molecule type" value="Genomic_DNA"/>
</dbReference>
<evidence type="ECO:0000256" key="4">
    <source>
        <dbReference type="ARBA" id="ARBA00023228"/>
    </source>
</evidence>
<proteinExistence type="inferred from homology"/>
<dbReference type="GO" id="GO:0099078">
    <property type="term" value="C:BORC complex"/>
    <property type="evidence" value="ECO:0007669"/>
    <property type="project" value="TreeGrafter"/>
</dbReference>
<reference evidence="6" key="1">
    <citation type="submission" date="2022-03" db="EMBL/GenBank/DDBJ databases">
        <authorList>
            <person name="Martin C."/>
        </authorList>
    </citation>
    <scope>NUCLEOTIDE SEQUENCE</scope>
</reference>
<dbReference type="PANTHER" id="PTHR21146">
    <property type="entry name" value="MEF2B PROTEIN"/>
    <property type="match status" value="1"/>
</dbReference>
<evidence type="ECO:0000256" key="1">
    <source>
        <dbReference type="ARBA" id="ARBA00004656"/>
    </source>
</evidence>
<dbReference type="Pfam" id="PF10167">
    <property type="entry name" value="BORCS8"/>
    <property type="match status" value="1"/>
</dbReference>
<evidence type="ECO:0000313" key="6">
    <source>
        <dbReference type="EMBL" id="CAH1775900.1"/>
    </source>
</evidence>
<evidence type="ECO:0000313" key="7">
    <source>
        <dbReference type="Proteomes" id="UP000749559"/>
    </source>
</evidence>
<dbReference type="GO" id="GO:0005765">
    <property type="term" value="C:lysosomal membrane"/>
    <property type="evidence" value="ECO:0007669"/>
    <property type="project" value="UniProtKB-SubCell"/>
</dbReference>